<evidence type="ECO:0000313" key="2">
    <source>
        <dbReference type="EMBL" id="KIJ29320.1"/>
    </source>
</evidence>
<protein>
    <submittedName>
        <fullName evidence="2">Uncharacterized protein</fullName>
    </submittedName>
</protein>
<sequence>MPLLSARHGYGLSNTFTNAFASSSKPYNGDGQSTQRKLRPWSRKPGPRAPRDHDDIQIPGDGETSRAASPSEEPFQEASDDGHSTVPFGRQFDLCPEPWPCPKPANLPSITNAPPSYHIRFHLANRVGPRFYRNVHLRPSDPRAHDSDPAFSAQFPPIPALPPGSPPLRTVTLSRPGYVNSNWSSEQGSFAPSLEDGVVTPGSFATPGSSQGSVIGSATTVTTKFASASLGALVDSLDVSNPYGQKFHHDSPYDLGNRKGKAPERSAPPWNAARSASSPEVEVPKTWGYPSPRRKQVPSPLSQSTSAVNVQSEAETSNVTFTQREQLVVASAQASPARRLSGESDESTRLAIERHIASLNASEADPQPTLSPSPSPLLPATPEPEPEPMPENPPTPKGQRPTRRLSKSRPTNASMQSLASSTQSFNMQSSPDKLGKRGSFLTRFTKRFSFSRKPDGSSFERFKDVPNGTVPSTTESGTGADGETEASKLARLRKRVPPPPVEAGSSSQSTPSADAEAPRSDTRLSSSIGQLPALPNDPDFYPPSMPKDAYGHDSISSIDAWQLGKLTITNPDMSGSDTDLSMHDETVVQTTPLPRFSPMSNADQPVQTETRHYAALPSQTDFSSRNSVQRASVIHDVNRPSSIQLGTDSQDFIRVEIDPRSSVQVEASPRIEDKHRSLIRVDTSPHISTWSPHQRTSMQASADTHLSRPNSSLYSSQSPSRSPRPSPSGGPKEDLPPIPVEARRSIATDASIPNETPRGSVAISLPQMTPVSKPQPRPPSPDLPPVPGDKPLVLTPSQAPPNVDHPESVFFSLPPMQEAAVTSPARSPLHMASPPESILFSSPLQKQGIPLVASSKSPPREARGSESVLFSPRINSSSSTPGYRASVIDSSSSEALSHKPRRRGDVPVEGGLYVRASPGGGSAPPMEKPVLPPPIPPKSNTEKAVPPIPPPSRNPSIKEPTIFTSLFASPARAGRSSDSSPNESSSSQAHAYISSPPPTSTRYSKHSRTASYSPEKVSPVVHARAGSESPDKMGRSAREREYEVDRKRDRYETERDLPRRRNERNGREEYSQQYAKSPAVQDGGRSDRERDRMIENAGEKWEEKMQRDGLGGM</sequence>
<feature type="compositionally biased region" description="Low complexity" evidence="1">
    <location>
        <begin position="976"/>
        <end position="994"/>
    </location>
</feature>
<feature type="compositionally biased region" description="Basic and acidic residues" evidence="1">
    <location>
        <begin position="340"/>
        <end position="356"/>
    </location>
</feature>
<accession>A0A0C9UVV9</accession>
<dbReference type="Proteomes" id="UP000054279">
    <property type="component" value="Unassembled WGS sequence"/>
</dbReference>
<feature type="region of interest" description="Disordered" evidence="1">
    <location>
        <begin position="330"/>
        <end position="552"/>
    </location>
</feature>
<feature type="compositionally biased region" description="Low complexity" evidence="1">
    <location>
        <begin position="707"/>
        <end position="721"/>
    </location>
</feature>
<feature type="compositionally biased region" description="Polar residues" evidence="1">
    <location>
        <begin position="299"/>
        <end position="317"/>
    </location>
</feature>
<feature type="compositionally biased region" description="Basic and acidic residues" evidence="1">
    <location>
        <begin position="1029"/>
        <end position="1070"/>
    </location>
</feature>
<feature type="region of interest" description="Disordered" evidence="1">
    <location>
        <begin position="661"/>
        <end position="1113"/>
    </location>
</feature>
<feature type="region of interest" description="Disordered" evidence="1">
    <location>
        <begin position="14"/>
        <end position="91"/>
    </location>
</feature>
<reference evidence="2 3" key="1">
    <citation type="submission" date="2014-06" db="EMBL/GenBank/DDBJ databases">
        <title>Evolutionary Origins and Diversification of the Mycorrhizal Mutualists.</title>
        <authorList>
            <consortium name="DOE Joint Genome Institute"/>
            <consortium name="Mycorrhizal Genomics Consortium"/>
            <person name="Kohler A."/>
            <person name="Kuo A."/>
            <person name="Nagy L.G."/>
            <person name="Floudas D."/>
            <person name="Copeland A."/>
            <person name="Barry K.W."/>
            <person name="Cichocki N."/>
            <person name="Veneault-Fourrey C."/>
            <person name="LaButti K."/>
            <person name="Lindquist E.A."/>
            <person name="Lipzen A."/>
            <person name="Lundell T."/>
            <person name="Morin E."/>
            <person name="Murat C."/>
            <person name="Riley R."/>
            <person name="Ohm R."/>
            <person name="Sun H."/>
            <person name="Tunlid A."/>
            <person name="Henrissat B."/>
            <person name="Grigoriev I.V."/>
            <person name="Hibbett D.S."/>
            <person name="Martin F."/>
        </authorList>
    </citation>
    <scope>NUCLEOTIDE SEQUENCE [LARGE SCALE GENOMIC DNA]</scope>
    <source>
        <strain evidence="2 3">SS14</strain>
    </source>
</reference>
<dbReference type="OrthoDB" id="3231532at2759"/>
<feature type="compositionally biased region" description="Polar residues" evidence="1">
    <location>
        <begin position="408"/>
        <end position="431"/>
    </location>
</feature>
<feature type="compositionally biased region" description="Basic residues" evidence="1">
    <location>
        <begin position="36"/>
        <end position="46"/>
    </location>
</feature>
<feature type="compositionally biased region" description="Pro residues" evidence="1">
    <location>
        <begin position="926"/>
        <end position="937"/>
    </location>
</feature>
<feature type="compositionally biased region" description="Pro residues" evidence="1">
    <location>
        <begin position="369"/>
        <end position="396"/>
    </location>
</feature>
<evidence type="ECO:0000313" key="3">
    <source>
        <dbReference type="Proteomes" id="UP000054279"/>
    </source>
</evidence>
<dbReference type="EMBL" id="KN837285">
    <property type="protein sequence ID" value="KIJ29320.1"/>
    <property type="molecule type" value="Genomic_DNA"/>
</dbReference>
<gene>
    <name evidence="2" type="ORF">M422DRAFT_71207</name>
</gene>
<feature type="compositionally biased region" description="Polar residues" evidence="1">
    <location>
        <begin position="14"/>
        <end position="35"/>
    </location>
</feature>
<feature type="compositionally biased region" description="Basic and acidic residues" evidence="1">
    <location>
        <begin position="731"/>
        <end position="746"/>
    </location>
</feature>
<feature type="compositionally biased region" description="Polar residues" evidence="1">
    <location>
        <begin position="685"/>
        <end position="704"/>
    </location>
</feature>
<feature type="compositionally biased region" description="Basic and acidic residues" evidence="1">
    <location>
        <begin position="452"/>
        <end position="464"/>
    </location>
</feature>
<dbReference type="HOGENOM" id="CLU_281454_0_0_1"/>
<keyword evidence="3" id="KW-1185">Reference proteome</keyword>
<proteinExistence type="predicted"/>
<feature type="compositionally biased region" description="Pro residues" evidence="1">
    <location>
        <begin position="773"/>
        <end position="788"/>
    </location>
</feature>
<feature type="compositionally biased region" description="Basic and acidic residues" evidence="1">
    <location>
        <begin position="1084"/>
        <end position="1107"/>
    </location>
</feature>
<feature type="region of interest" description="Disordered" evidence="1">
    <location>
        <begin position="248"/>
        <end position="317"/>
    </location>
</feature>
<evidence type="ECO:0000256" key="1">
    <source>
        <dbReference type="SAM" id="MobiDB-lite"/>
    </source>
</evidence>
<dbReference type="AlphaFoldDB" id="A0A0C9UVV9"/>
<organism evidence="2 3">
    <name type="scientific">Sphaerobolus stellatus (strain SS14)</name>
    <dbReference type="NCBI Taxonomy" id="990650"/>
    <lineage>
        <taxon>Eukaryota</taxon>
        <taxon>Fungi</taxon>
        <taxon>Dikarya</taxon>
        <taxon>Basidiomycota</taxon>
        <taxon>Agaricomycotina</taxon>
        <taxon>Agaricomycetes</taxon>
        <taxon>Phallomycetidae</taxon>
        <taxon>Geastrales</taxon>
        <taxon>Sphaerobolaceae</taxon>
        <taxon>Sphaerobolus</taxon>
    </lineage>
</organism>
<name>A0A0C9UVV9_SPHS4</name>